<dbReference type="InterPro" id="IPR002401">
    <property type="entry name" value="Cyt_P450_E_grp-I"/>
</dbReference>
<dbReference type="InterPro" id="IPR017972">
    <property type="entry name" value="Cyt_P450_CS"/>
</dbReference>
<dbReference type="PRINTS" id="PR00463">
    <property type="entry name" value="EP450I"/>
</dbReference>
<dbReference type="Gene3D" id="1.10.630.10">
    <property type="entry name" value="Cytochrome P450"/>
    <property type="match status" value="1"/>
</dbReference>
<evidence type="ECO:0000256" key="2">
    <source>
        <dbReference type="ARBA" id="ARBA00022723"/>
    </source>
</evidence>
<proteinExistence type="inferred from homology"/>
<feature type="region of interest" description="Disordered" evidence="6">
    <location>
        <begin position="33"/>
        <end position="101"/>
    </location>
</feature>
<dbReference type="PROSITE" id="PS00086">
    <property type="entry name" value="CYTOCHROME_P450"/>
    <property type="match status" value="1"/>
</dbReference>
<gene>
    <name evidence="7" type="ORF">NP493_539g02001</name>
</gene>
<reference evidence="7" key="1">
    <citation type="journal article" date="2023" name="Mol. Biol. Evol.">
        <title>Third-Generation Sequencing Reveals the Adaptive Role of the Epigenome in Three Deep-Sea Polychaetes.</title>
        <authorList>
            <person name="Perez M."/>
            <person name="Aroh O."/>
            <person name="Sun Y."/>
            <person name="Lan Y."/>
            <person name="Juniper S.K."/>
            <person name="Young C.R."/>
            <person name="Angers B."/>
            <person name="Qian P.Y."/>
        </authorList>
    </citation>
    <scope>NUCLEOTIDE SEQUENCE</scope>
    <source>
        <strain evidence="7">R07B-5</strain>
    </source>
</reference>
<keyword evidence="5" id="KW-0503">Monooxygenase</keyword>
<keyword evidence="5" id="KW-0560">Oxidoreductase</keyword>
<evidence type="ECO:0000313" key="7">
    <source>
        <dbReference type="EMBL" id="KAK2178538.1"/>
    </source>
</evidence>
<keyword evidence="3 4" id="KW-0408">Iron</keyword>
<dbReference type="GO" id="GO:0004497">
    <property type="term" value="F:monooxygenase activity"/>
    <property type="evidence" value="ECO:0007669"/>
    <property type="project" value="UniProtKB-KW"/>
</dbReference>
<evidence type="ECO:0000256" key="4">
    <source>
        <dbReference type="PIRSR" id="PIRSR602401-1"/>
    </source>
</evidence>
<dbReference type="EMBL" id="JAODUO010000539">
    <property type="protein sequence ID" value="KAK2178538.1"/>
    <property type="molecule type" value="Genomic_DNA"/>
</dbReference>
<dbReference type="GO" id="GO:0020037">
    <property type="term" value="F:heme binding"/>
    <property type="evidence" value="ECO:0007669"/>
    <property type="project" value="InterPro"/>
</dbReference>
<keyword evidence="2 4" id="KW-0479">Metal-binding</keyword>
<keyword evidence="4 5" id="KW-0349">Heme</keyword>
<name>A0AAD9NRZ4_RIDPI</name>
<evidence type="ECO:0008006" key="9">
    <source>
        <dbReference type="Google" id="ProtNLM"/>
    </source>
</evidence>
<evidence type="ECO:0000256" key="1">
    <source>
        <dbReference type="ARBA" id="ARBA00010617"/>
    </source>
</evidence>
<feature type="binding site" description="axial binding residue" evidence="4">
    <location>
        <position position="133"/>
    </location>
    <ligand>
        <name>heme</name>
        <dbReference type="ChEBI" id="CHEBI:30413"/>
    </ligand>
    <ligandPart>
        <name>Fe</name>
        <dbReference type="ChEBI" id="CHEBI:18248"/>
    </ligandPart>
</feature>
<dbReference type="SUPFAM" id="SSF48264">
    <property type="entry name" value="Cytochrome P450"/>
    <property type="match status" value="1"/>
</dbReference>
<sequence length="159" mass="18128">MYSELAITDVSAVAVPFFKWTIEVIAMIEEPTKKIKEGETDDMQLPDSPQPEQQASDADQMDPQQFGSQRLNSQQSNRQHPDLRPPDPNMPEPHGSEDLERPVCFNPERWLDETNTLKNNPAFMPFGVGCRVCLGEGLAKTELFLFITTLLQKFEFRMV</sequence>
<dbReference type="InterPro" id="IPR050182">
    <property type="entry name" value="Cytochrome_P450_fam2"/>
</dbReference>
<dbReference type="Proteomes" id="UP001209878">
    <property type="component" value="Unassembled WGS sequence"/>
</dbReference>
<dbReference type="GO" id="GO:0005506">
    <property type="term" value="F:iron ion binding"/>
    <property type="evidence" value="ECO:0007669"/>
    <property type="project" value="InterPro"/>
</dbReference>
<dbReference type="Pfam" id="PF00067">
    <property type="entry name" value="p450"/>
    <property type="match status" value="1"/>
</dbReference>
<feature type="compositionally biased region" description="Polar residues" evidence="6">
    <location>
        <begin position="50"/>
        <end position="67"/>
    </location>
</feature>
<organism evidence="7 8">
    <name type="scientific">Ridgeia piscesae</name>
    <name type="common">Tubeworm</name>
    <dbReference type="NCBI Taxonomy" id="27915"/>
    <lineage>
        <taxon>Eukaryota</taxon>
        <taxon>Metazoa</taxon>
        <taxon>Spiralia</taxon>
        <taxon>Lophotrochozoa</taxon>
        <taxon>Annelida</taxon>
        <taxon>Polychaeta</taxon>
        <taxon>Sedentaria</taxon>
        <taxon>Canalipalpata</taxon>
        <taxon>Sabellida</taxon>
        <taxon>Siboglinidae</taxon>
        <taxon>Ridgeia</taxon>
    </lineage>
</organism>
<dbReference type="GO" id="GO:0016705">
    <property type="term" value="F:oxidoreductase activity, acting on paired donors, with incorporation or reduction of molecular oxygen"/>
    <property type="evidence" value="ECO:0007669"/>
    <property type="project" value="InterPro"/>
</dbReference>
<evidence type="ECO:0000256" key="5">
    <source>
        <dbReference type="RuleBase" id="RU000461"/>
    </source>
</evidence>
<comment type="cofactor">
    <cofactor evidence="4">
        <name>heme</name>
        <dbReference type="ChEBI" id="CHEBI:30413"/>
    </cofactor>
</comment>
<dbReference type="InterPro" id="IPR001128">
    <property type="entry name" value="Cyt_P450"/>
</dbReference>
<accession>A0AAD9NRZ4</accession>
<evidence type="ECO:0000256" key="6">
    <source>
        <dbReference type="SAM" id="MobiDB-lite"/>
    </source>
</evidence>
<comment type="similarity">
    <text evidence="1 5">Belongs to the cytochrome P450 family.</text>
</comment>
<evidence type="ECO:0000313" key="8">
    <source>
        <dbReference type="Proteomes" id="UP001209878"/>
    </source>
</evidence>
<protein>
    <recommendedName>
        <fullName evidence="9">Cytochrome P450</fullName>
    </recommendedName>
</protein>
<dbReference type="PANTHER" id="PTHR24300">
    <property type="entry name" value="CYTOCHROME P450 508A4-RELATED"/>
    <property type="match status" value="1"/>
</dbReference>
<comment type="caution">
    <text evidence="7">The sequence shown here is derived from an EMBL/GenBank/DDBJ whole genome shotgun (WGS) entry which is preliminary data.</text>
</comment>
<keyword evidence="8" id="KW-1185">Reference proteome</keyword>
<evidence type="ECO:0000256" key="3">
    <source>
        <dbReference type="ARBA" id="ARBA00023004"/>
    </source>
</evidence>
<dbReference type="AlphaFoldDB" id="A0AAD9NRZ4"/>
<feature type="compositionally biased region" description="Low complexity" evidence="6">
    <location>
        <begin position="68"/>
        <end position="78"/>
    </location>
</feature>
<dbReference type="InterPro" id="IPR036396">
    <property type="entry name" value="Cyt_P450_sf"/>
</dbReference>